<dbReference type="Gene3D" id="3.30.70.1290">
    <property type="entry name" value="Transposase IS200-like"/>
    <property type="match status" value="1"/>
</dbReference>
<sequence length="153" mass="18340">MANTYTQLHIQFVFAVKYRKALIDKEWKDRLHQFITGIVQSNQHKMLCINSMPDHIHIFIGMRPTQSISSLIQNVKTETSKWIKQEKLCLAFAWQEGYGAFSYSRSHVPNVIRYIQNQEQHHKKETFLEEYQKLLKAFEIEYDEQYIFKEPIV</sequence>
<dbReference type="PANTHER" id="PTHR33360:SF2">
    <property type="entry name" value="TRANSPOSASE FOR INSERTION SEQUENCE ELEMENT IS200"/>
    <property type="match status" value="1"/>
</dbReference>
<dbReference type="GO" id="GO:0006313">
    <property type="term" value="P:DNA transposition"/>
    <property type="evidence" value="ECO:0007669"/>
    <property type="project" value="InterPro"/>
</dbReference>
<dbReference type="Proteomes" id="UP000319700">
    <property type="component" value="Unassembled WGS sequence"/>
</dbReference>
<dbReference type="InterPro" id="IPR002686">
    <property type="entry name" value="Transposase_17"/>
</dbReference>
<keyword evidence="3" id="KW-1185">Reference proteome</keyword>
<evidence type="ECO:0000313" key="2">
    <source>
        <dbReference type="EMBL" id="TPG40899.1"/>
    </source>
</evidence>
<dbReference type="OrthoDB" id="9797997at2"/>
<dbReference type="GO" id="GO:0004803">
    <property type="term" value="F:transposase activity"/>
    <property type="evidence" value="ECO:0007669"/>
    <property type="project" value="InterPro"/>
</dbReference>
<dbReference type="SMART" id="SM01321">
    <property type="entry name" value="Y1_Tnp"/>
    <property type="match status" value="1"/>
</dbReference>
<evidence type="ECO:0000313" key="3">
    <source>
        <dbReference type="Proteomes" id="UP000319700"/>
    </source>
</evidence>
<gene>
    <name evidence="2" type="primary">tnpA</name>
    <name evidence="2" type="ORF">EAH81_11200</name>
</gene>
<dbReference type="NCBIfam" id="NF033573">
    <property type="entry name" value="transpos_IS200"/>
    <property type="match status" value="1"/>
</dbReference>
<feature type="domain" description="Transposase IS200-like" evidence="1">
    <location>
        <begin position="5"/>
        <end position="118"/>
    </location>
</feature>
<dbReference type="RefSeq" id="WP_140507032.1">
    <property type="nucleotide sequence ID" value="NZ_RCZH01000006.1"/>
</dbReference>
<dbReference type="SUPFAM" id="SSF143422">
    <property type="entry name" value="Transposase IS200-like"/>
    <property type="match status" value="1"/>
</dbReference>
<dbReference type="Pfam" id="PF01797">
    <property type="entry name" value="Y1_Tnp"/>
    <property type="match status" value="1"/>
</dbReference>
<dbReference type="GO" id="GO:0003677">
    <property type="term" value="F:DNA binding"/>
    <property type="evidence" value="ECO:0007669"/>
    <property type="project" value="InterPro"/>
</dbReference>
<proteinExistence type="predicted"/>
<evidence type="ECO:0000259" key="1">
    <source>
        <dbReference type="SMART" id="SM01321"/>
    </source>
</evidence>
<dbReference type="AlphaFoldDB" id="A0A502EVY9"/>
<dbReference type="EMBL" id="RCZH01000006">
    <property type="protein sequence ID" value="TPG40899.1"/>
    <property type="molecule type" value="Genomic_DNA"/>
</dbReference>
<name>A0A502EVY9_9FLAO</name>
<dbReference type="InterPro" id="IPR036515">
    <property type="entry name" value="Transposase_17_sf"/>
</dbReference>
<comment type="caution">
    <text evidence="2">The sequence shown here is derived from an EMBL/GenBank/DDBJ whole genome shotgun (WGS) entry which is preliminary data.</text>
</comment>
<organism evidence="2 3">
    <name type="scientific">Flavobacterium pectinovorum</name>
    <dbReference type="NCBI Taxonomy" id="29533"/>
    <lineage>
        <taxon>Bacteria</taxon>
        <taxon>Pseudomonadati</taxon>
        <taxon>Bacteroidota</taxon>
        <taxon>Flavobacteriia</taxon>
        <taxon>Flavobacteriales</taxon>
        <taxon>Flavobacteriaceae</taxon>
        <taxon>Flavobacterium</taxon>
    </lineage>
</organism>
<accession>A0A502EVY9</accession>
<reference evidence="2 3" key="1">
    <citation type="journal article" date="2019" name="Environ. Microbiol.">
        <title>Species interactions and distinct microbial communities in high Arctic permafrost affected cryosols are associated with the CH4 and CO2 gas fluxes.</title>
        <authorList>
            <person name="Altshuler I."/>
            <person name="Hamel J."/>
            <person name="Turney S."/>
            <person name="Magnuson E."/>
            <person name="Levesque R."/>
            <person name="Greer C."/>
            <person name="Whyte L.G."/>
        </authorList>
    </citation>
    <scope>NUCLEOTIDE SEQUENCE [LARGE SCALE GENOMIC DNA]</scope>
    <source>
        <strain evidence="2 3">42</strain>
    </source>
</reference>
<protein>
    <submittedName>
        <fullName evidence="2">IS200/IS605 family transposase</fullName>
    </submittedName>
</protein>
<dbReference type="PANTHER" id="PTHR33360">
    <property type="entry name" value="TRANSPOSASE FOR INSERTION SEQUENCE ELEMENT IS200"/>
    <property type="match status" value="1"/>
</dbReference>